<keyword evidence="3" id="KW-1185">Reference proteome</keyword>
<organism evidence="2 3">
    <name type="scientific">Vibrio stylophorae</name>
    <dbReference type="NCBI Taxonomy" id="659351"/>
    <lineage>
        <taxon>Bacteria</taxon>
        <taxon>Pseudomonadati</taxon>
        <taxon>Pseudomonadota</taxon>
        <taxon>Gammaproteobacteria</taxon>
        <taxon>Vibrionales</taxon>
        <taxon>Vibrionaceae</taxon>
        <taxon>Vibrio</taxon>
    </lineage>
</organism>
<dbReference type="InterPro" id="IPR051533">
    <property type="entry name" value="WaaL-like"/>
</dbReference>
<sequence length="421" mass="48877">MKILMSLSMNLNDKNIDLLLKLERFFFLFTLFIMPISKAGLNISISFIILSYLARVIFSGEFRFFILKNNIFKLMVFVFALGVVSSFLSGSWRVSLSEYARHYIFLILAPYFVFFFQNRKSWRMSVVLLSLGMLIGGLFSYWNVIHVSVLDINTRVSSFWDISRWGEFIVYFMLLIFPYGEASKRHWIIFLCISLFMIFPLLWTGSRAPLLMLILLVGGWTLSQVRNWKISIIAALAIAFSILIWLSPNIFDVVVLRLESIANIKDNYSNIARLYMWKYALLFQLDNMENNLGLFLFGTGYHQLDVYFTPFIENTIGVDLLNGRLNGQFSFRDHHNIFLNAFSMHGILFFCAYIIFLWVVFFKSFKAALFHTLSWAFVFVFTAYLGVGFFFGISGGYSAIFVSIVLALAYHMPLELKNITK</sequence>
<accession>A0ABM8ZUS4</accession>
<dbReference type="Proteomes" id="UP000838672">
    <property type="component" value="Unassembled WGS sequence"/>
</dbReference>
<name>A0ABM8ZUS4_9VIBR</name>
<dbReference type="PANTHER" id="PTHR37422">
    <property type="entry name" value="TEICHURONIC ACID BIOSYNTHESIS PROTEIN TUAE"/>
    <property type="match status" value="1"/>
</dbReference>
<feature type="transmembrane region" description="Helical" evidence="1">
    <location>
        <begin position="100"/>
        <end position="117"/>
    </location>
</feature>
<protein>
    <submittedName>
        <fullName evidence="2">Uncharacterized protein</fullName>
    </submittedName>
</protein>
<feature type="transmembrane region" description="Helical" evidence="1">
    <location>
        <begin position="124"/>
        <end position="142"/>
    </location>
</feature>
<feature type="transmembrane region" description="Helical" evidence="1">
    <location>
        <begin position="74"/>
        <end position="94"/>
    </location>
</feature>
<keyword evidence="1" id="KW-1133">Transmembrane helix</keyword>
<evidence type="ECO:0000313" key="2">
    <source>
        <dbReference type="EMBL" id="CAH0534072.1"/>
    </source>
</evidence>
<evidence type="ECO:0000256" key="1">
    <source>
        <dbReference type="SAM" id="Phobius"/>
    </source>
</evidence>
<keyword evidence="1" id="KW-0472">Membrane</keyword>
<feature type="transmembrane region" description="Helical" evidence="1">
    <location>
        <begin position="232"/>
        <end position="251"/>
    </location>
</feature>
<feature type="transmembrane region" description="Helical" evidence="1">
    <location>
        <begin position="162"/>
        <end position="180"/>
    </location>
</feature>
<reference evidence="2" key="1">
    <citation type="submission" date="2021-11" db="EMBL/GenBank/DDBJ databases">
        <authorList>
            <person name="Rodrigo-Torres L."/>
            <person name="Arahal R. D."/>
            <person name="Lucena T."/>
        </authorList>
    </citation>
    <scope>NUCLEOTIDE SEQUENCE</scope>
    <source>
        <strain evidence="2">CECT 7929</strain>
    </source>
</reference>
<proteinExistence type="predicted"/>
<feature type="transmembrane region" description="Helical" evidence="1">
    <location>
        <begin position="187"/>
        <end position="203"/>
    </location>
</feature>
<comment type="caution">
    <text evidence="2">The sequence shown here is derived from an EMBL/GenBank/DDBJ whole genome shotgun (WGS) entry which is preliminary data.</text>
</comment>
<keyword evidence="1" id="KW-0812">Transmembrane</keyword>
<evidence type="ECO:0000313" key="3">
    <source>
        <dbReference type="Proteomes" id="UP000838672"/>
    </source>
</evidence>
<dbReference type="PANTHER" id="PTHR37422:SF13">
    <property type="entry name" value="LIPOPOLYSACCHARIDE BIOSYNTHESIS PROTEIN PA4999-RELATED"/>
    <property type="match status" value="1"/>
</dbReference>
<feature type="transmembrane region" description="Helical" evidence="1">
    <location>
        <begin position="373"/>
        <end position="391"/>
    </location>
</feature>
<feature type="transmembrane region" description="Helical" evidence="1">
    <location>
        <begin position="337"/>
        <end position="361"/>
    </location>
</feature>
<feature type="transmembrane region" description="Helical" evidence="1">
    <location>
        <begin position="25"/>
        <end position="53"/>
    </location>
</feature>
<dbReference type="EMBL" id="CAKLDI010000001">
    <property type="protein sequence ID" value="CAH0534072.1"/>
    <property type="molecule type" value="Genomic_DNA"/>
</dbReference>
<gene>
    <name evidence="2" type="ORF">VST7929_01973</name>
</gene>